<dbReference type="EMBL" id="OW240915">
    <property type="protein sequence ID" value="CAH2281707.1"/>
    <property type="molecule type" value="Genomic_DNA"/>
</dbReference>
<dbReference type="AlphaFoldDB" id="A0AAD1RUK1"/>
<reference evidence="3" key="1">
    <citation type="submission" date="2022-03" db="EMBL/GenBank/DDBJ databases">
        <authorList>
            <person name="Alioto T."/>
            <person name="Alioto T."/>
            <person name="Gomez Garrido J."/>
        </authorList>
    </citation>
    <scope>NUCLEOTIDE SEQUENCE</scope>
</reference>
<evidence type="ECO:0000313" key="4">
    <source>
        <dbReference type="Proteomes" id="UP001295444"/>
    </source>
</evidence>
<sequence>MRLWVLCGYVSLCIVVVAASDVSQTSNSKLVVGTQGKAKEDYDHDDFNVGYGPLGTLVANDPHEGGLHKVRPKRNSDSSKKTKPPRRTGGYSLIARPQKQEPKDVKMRRRRDTTTTRPKHSGKYSLLLASPTLQQKARIKRQDKGSKKRREKCTGCFSALVRQEKKDEKFVLQKARTKREHVFTGKQSRKCDDCDTALSAKNDEMVSQPSRRGRHHKDRRRGKVHHMAEPDRFRAGKYSPMSLRPDSGRIMSIPVNGSSAQENRRSERKKGRRLHKERHHGKNRHVGHNSEPPEDIDKEIPERLQ</sequence>
<feature type="compositionally biased region" description="Basic residues" evidence="1">
    <location>
        <begin position="211"/>
        <end position="225"/>
    </location>
</feature>
<protein>
    <submittedName>
        <fullName evidence="3">Uncharacterized protein</fullName>
    </submittedName>
</protein>
<evidence type="ECO:0000256" key="1">
    <source>
        <dbReference type="SAM" id="MobiDB-lite"/>
    </source>
</evidence>
<feature type="region of interest" description="Disordered" evidence="1">
    <location>
        <begin position="202"/>
        <end position="305"/>
    </location>
</feature>
<evidence type="ECO:0000256" key="2">
    <source>
        <dbReference type="SAM" id="SignalP"/>
    </source>
</evidence>
<keyword evidence="2" id="KW-0732">Signal</keyword>
<organism evidence="3 4">
    <name type="scientific">Pelobates cultripes</name>
    <name type="common">Western spadefoot toad</name>
    <dbReference type="NCBI Taxonomy" id="61616"/>
    <lineage>
        <taxon>Eukaryota</taxon>
        <taxon>Metazoa</taxon>
        <taxon>Chordata</taxon>
        <taxon>Craniata</taxon>
        <taxon>Vertebrata</taxon>
        <taxon>Euteleostomi</taxon>
        <taxon>Amphibia</taxon>
        <taxon>Batrachia</taxon>
        <taxon>Anura</taxon>
        <taxon>Pelobatoidea</taxon>
        <taxon>Pelobatidae</taxon>
        <taxon>Pelobates</taxon>
    </lineage>
</organism>
<keyword evidence="4" id="KW-1185">Reference proteome</keyword>
<feature type="compositionally biased region" description="Basic residues" evidence="1">
    <location>
        <begin position="266"/>
        <end position="287"/>
    </location>
</feature>
<feature type="region of interest" description="Disordered" evidence="1">
    <location>
        <begin position="61"/>
        <end position="125"/>
    </location>
</feature>
<feature type="chain" id="PRO_5042242962" evidence="2">
    <location>
        <begin position="20"/>
        <end position="305"/>
    </location>
</feature>
<name>A0AAD1RUK1_PELCU</name>
<gene>
    <name evidence="3" type="ORF">PECUL_23A002256</name>
</gene>
<dbReference type="Proteomes" id="UP001295444">
    <property type="component" value="Chromosome 04"/>
</dbReference>
<feature type="compositionally biased region" description="Basic residues" evidence="1">
    <location>
        <begin position="106"/>
        <end position="122"/>
    </location>
</feature>
<feature type="signal peptide" evidence="2">
    <location>
        <begin position="1"/>
        <end position="19"/>
    </location>
</feature>
<accession>A0AAD1RUK1</accession>
<proteinExistence type="predicted"/>
<evidence type="ECO:0000313" key="3">
    <source>
        <dbReference type="EMBL" id="CAH2281707.1"/>
    </source>
</evidence>